<proteinExistence type="predicted"/>
<protein>
    <submittedName>
        <fullName evidence="3">Uncharacterized protein</fullName>
    </submittedName>
</protein>
<feature type="region of interest" description="Disordered" evidence="1">
    <location>
        <begin position="2839"/>
        <end position="2880"/>
    </location>
</feature>
<dbReference type="SUPFAM" id="SSF51126">
    <property type="entry name" value="Pectin lyase-like"/>
    <property type="match status" value="1"/>
</dbReference>
<evidence type="ECO:0000313" key="4">
    <source>
        <dbReference type="Proteomes" id="UP001281761"/>
    </source>
</evidence>
<feature type="compositionally biased region" description="Acidic residues" evidence="1">
    <location>
        <begin position="2866"/>
        <end position="2880"/>
    </location>
</feature>
<sequence length="3033" mass="328262">MCRTCVVDYSRLILRTSSSITLAWCTLNNTVHYLTPIVEDMRKYSTADPFSLSIVGTTITHMKVIGADGVCVSQTNHHKNIHYLMSVSTAVSELKIMNVSSQPREVKQASSLFSQRMVGCMIWGSNNHLSGTVLRDMNGGGSFLCSNSTFEWCHTTYSERPSPSSNHSPTITGALSPTHIVSSQTGFDNTDNSFTDGIFDDVNRFSFTKVDVTFTRCQFKNMKYTITSTSTQFAGGSAIHLSSSSNALSITSCSFSKCSVTSSSIVHGGCVFLYRLTTSTSTIDASSFSDWYPANNANLKQSGGGIGAYGMTAQLQITNTNFTLSGETANRNNGGFFALYSSSSITQCFNIANCRFVGDAKTTGVVVNITSSSSTTWIDSQIINTNSEFKITNVIFKLSAGFTRTEISNTSIMFDRTSCDPHPFLFLDSKLDQSSIYSSSSDIMFLFSGTNVTGQPVTSRSTIYLYSTSHVVIHKCEFTNCSPVPSQSLIYSYNLPSLVVDTCSFTRCSGGKSLIEARESYLNFFFCSFVNVSGISANVMTPQSNFANFFESCRFDLEPANVLDFTVSLADFACLNDTAVIGCTSNRPMYFGTMWMKREELTVVQVVIVETDRNEMRVGTWPTEPETDTEQHIPTFSSLSDALAALPTPPKDTIITFSNDSFTEPTLLSVSQLVEIVGAGSNVSDIHSTKLTTEGIISKSAGKLTLRSLRLVPSSPSSVLASTEDSSSLFVLNAIVEALSERSISLLLFAAGSSEIRHSLFKNIESTESLICVSGTSSLDIMNTLFLNIKRTSLAPTPVESTQCASCIEGKTSGTVKVLYSRFGACTTKGRAGALDLEGDENSVVEIGSCYFDQNSAGEGVANVSRGDDVVIKSFDDSKTYLNLSTIQSFPSLFSFLINSKHPIIPPPALLHMTDTGVDLPLTWSYQYGRITDSLLQKHTLQFLLESRFRNNSQTRLIGDFNRNETMTPFVFQNSTVYVKLGHYTLSILTVEQQNEVFITLEKAYLSFEQIQFAFGQLTTPAFRCDEDSSVRLIRHEKDATLNYQSTTPLLVAPLTVPFIVCEGAKAVSIQRLKLNYSFVNSASFVHAKESTINLFSNLIQLLKSTAQGSFLHLEDGEVRFQQDSCSSSSGVQGGLVFSQNSNVTINFLDLSSCSATQGGVLFAQQCSVKVSSGTFSNCEADEGGVACLISSTLTVSSTSFSNNSAKRGGVFFIDFGNNFTSSVSCERSNFTANTARDVDVDGLDSGKGGTIFVKGTTTSKSPLVLTSSLFDENTAASGNDVFIEESVLGEAGPDVLSKCGGNSYSRFPHIEIENHNQDADELTRISNFLPYPSVSVSHSGKDLPACRLGNTACLTITYALQFLQTTTPNGSLLQRQCIHLDDPIITEPIVLETHDLLFSSASSSVKYPPTLNLSATYAAIEGVVFTINDESRLTVQRIKFTLTPLHQVVNVNSKDGRLAMENCFVLSESGTATLKPPISSVGSSLSLNVVSFAPTLTTSKATLSAPLVHFAPKPSDGEELGSGSCVISDCALSNLTFEGTTMFQIETSGHVSFLRQSMNCVTTNLEQGKNLSLKGQSFKQQIEPSLWLSKPTTADMPNLIGEDISMNEKDKWRTGSLVYWLISPSLEVQVGTDTNAVDHPNCGSSTFKCTILDSAFRSAGLNELSTLSLLTSTSLSSKLLAKSSLLIKSSSTTKQGIEFDENGAFVVAHSAADLSFTSIVFTVAQSCLSATQFVVEEGKLSFSSCQIGTEDCSSPLVLPPSATTLIEVKADGTLALTDTLIQNIKFSHATIGTALRLHLGSTNTFTGSTKVAEIFSNGTGSHVVIIASTELDSASISSITTTFARVDELIYRWHPYDDLTLFVDRSGGRHSKCGLSVLPCSSISENANKVGAGEAIVVSSDLTESVGFVATRDLSVKSTDNSKQIISVSSSTIFTTQESSLTFTDLTFVPLSLSSSHNAEPSERADSLFVVKSGSIGLTGCSLFSFVIADSPLITHQTGSLTLQSCEISSITRSTGNGTVLEIAMDTSHSITLNDVTFSSMTSSKETALLALSFPPFDESEPLPFFNFSLKNLHFVGMIENEDVESCFVSVVGSKLADWLVEGDSRFEGSYTETTPLSHFWSFDEFHALPASLLFYLLPSEGPVGVSSSGYDMKKCGSNNIWCPTISKSLSRLPTQKTNKIIVMDEIDLSTTISLPNDVNFSGNDVKTLCSCLVGSAGSLEASGENVVSITTLDFSLPLSQSVDAVIVHSSDKLTLSHLRISSQGKSSAVFLRMSTGTAEMGNIVIRSEMNENSVLFSLLGGSVNLTALTIETTIAQNGSVVKMEGGNLSLTGMTLSSSEPIEGQLLSLANSPFTLSDVKMTKQTFICPLFTFSNFGESTINNMNVSGCSGSTLIIAKDGNELTIRSSVFSSISSTASNQVEASNLCGWETSLIEITNTLADIHQTEFTSIHLGALSVTDSILNMTGCIFLLNSPSNQQWPSLRRNIKCTHGKVSINGIGGGDGLSSPHHWIFSDECTVTRDGELLSNHLFIPTLVANESTSVFDKKLKQYSVKVVGTTMIPCGLKLEVFEQKQNKSNDEEPSLNFTISSLNPSRWTEKELSFILPQESASSLSKKSELRCRLLYAGDQTTASFSLTGSSKGNMAQGGVVVSIVIPIVCTLIIVLIVFLIIFGVLCRRQKMKKAAEQTNHELDTADEAAIQIKYELGEPDETVKPIFGASKDHSKQSSLLMVSDDNGQDTVGQKVDPTFFVPVQYVSAIGCEGESGVFPIDPRNTLYRRLHVEKRKDLSKKMIALRIVKGLERMLKEQPSSEIFSTLSPHWILVDCTDNVFLRIERQPPHPLKGDQMQAGEARVDEDRRWNAPEQETEEGENETANEEGGFDELKAMVFRLGLVLWEIETELVPFGELDAVNASRQMKAGVTPLIHNWEDESLAELVQACLSLSPDDRPTLSDVKSGLTLLKSKPPIHVQPQQNEPVVDSGAPLTLNTVGGYLDAVNISLLMTASTHHNINTVRTHTNTVASLTRHLYLSLF</sequence>
<feature type="compositionally biased region" description="Basic and acidic residues" evidence="1">
    <location>
        <begin position="2853"/>
        <end position="2862"/>
    </location>
</feature>
<dbReference type="EMBL" id="JARBJD010000173">
    <property type="protein sequence ID" value="KAK2948595.1"/>
    <property type="molecule type" value="Genomic_DNA"/>
</dbReference>
<dbReference type="Gene3D" id="1.10.510.10">
    <property type="entry name" value="Transferase(Phosphotransferase) domain 1"/>
    <property type="match status" value="1"/>
</dbReference>
<feature type="transmembrane region" description="Helical" evidence="2">
    <location>
        <begin position="2650"/>
        <end position="2676"/>
    </location>
</feature>
<dbReference type="PANTHER" id="PTHR11319:SF35">
    <property type="entry name" value="OUTER MEMBRANE PROTEIN PMPC-RELATED"/>
    <property type="match status" value="1"/>
</dbReference>
<evidence type="ECO:0000256" key="2">
    <source>
        <dbReference type="SAM" id="Phobius"/>
    </source>
</evidence>
<dbReference type="SUPFAM" id="SSF56112">
    <property type="entry name" value="Protein kinase-like (PK-like)"/>
    <property type="match status" value="1"/>
</dbReference>
<organism evidence="3 4">
    <name type="scientific">Blattamonas nauphoetae</name>
    <dbReference type="NCBI Taxonomy" id="2049346"/>
    <lineage>
        <taxon>Eukaryota</taxon>
        <taxon>Metamonada</taxon>
        <taxon>Preaxostyla</taxon>
        <taxon>Oxymonadida</taxon>
        <taxon>Blattamonas</taxon>
    </lineage>
</organism>
<reference evidence="3 4" key="1">
    <citation type="journal article" date="2022" name="bioRxiv">
        <title>Genomics of Preaxostyla Flagellates Illuminates Evolutionary Transitions and the Path Towards Mitochondrial Loss.</title>
        <authorList>
            <person name="Novak L.V.F."/>
            <person name="Treitli S.C."/>
            <person name="Pyrih J."/>
            <person name="Halakuc P."/>
            <person name="Pipaliya S.V."/>
            <person name="Vacek V."/>
            <person name="Brzon O."/>
            <person name="Soukal P."/>
            <person name="Eme L."/>
            <person name="Dacks J.B."/>
            <person name="Karnkowska A."/>
            <person name="Elias M."/>
            <person name="Hampl V."/>
        </authorList>
    </citation>
    <scope>NUCLEOTIDE SEQUENCE [LARGE SCALE GENOMIC DNA]</scope>
    <source>
        <strain evidence="3">NAU3</strain>
        <tissue evidence="3">Gut</tissue>
    </source>
</reference>
<gene>
    <name evidence="3" type="ORF">BLNAU_16494</name>
</gene>
<accession>A0ABQ9XEE1</accession>
<evidence type="ECO:0000313" key="3">
    <source>
        <dbReference type="EMBL" id="KAK2948595.1"/>
    </source>
</evidence>
<keyword evidence="4" id="KW-1185">Reference proteome</keyword>
<dbReference type="Proteomes" id="UP001281761">
    <property type="component" value="Unassembled WGS sequence"/>
</dbReference>
<keyword evidence="2" id="KW-1133">Transmembrane helix</keyword>
<keyword evidence="2" id="KW-0472">Membrane</keyword>
<evidence type="ECO:0000256" key="1">
    <source>
        <dbReference type="SAM" id="MobiDB-lite"/>
    </source>
</evidence>
<dbReference type="InterPro" id="IPR011009">
    <property type="entry name" value="Kinase-like_dom_sf"/>
</dbReference>
<dbReference type="InterPro" id="IPR011050">
    <property type="entry name" value="Pectin_lyase_fold/virulence"/>
</dbReference>
<comment type="caution">
    <text evidence="3">The sequence shown here is derived from an EMBL/GenBank/DDBJ whole genome shotgun (WGS) entry which is preliminary data.</text>
</comment>
<dbReference type="PANTHER" id="PTHR11319">
    <property type="entry name" value="G PROTEIN-COUPLED RECEPTOR-RELATED"/>
    <property type="match status" value="1"/>
</dbReference>
<keyword evidence="2" id="KW-0812">Transmembrane</keyword>
<name>A0ABQ9XEE1_9EUKA</name>